<dbReference type="KEGG" id="bfo:118422405"/>
<dbReference type="InterPro" id="IPR024845">
    <property type="entry name" value="NHS-like"/>
</dbReference>
<feature type="compositionally biased region" description="Pro residues" evidence="2">
    <location>
        <begin position="1394"/>
        <end position="1404"/>
    </location>
</feature>
<feature type="compositionally biased region" description="Basic and acidic residues" evidence="2">
    <location>
        <begin position="548"/>
        <end position="558"/>
    </location>
</feature>
<feature type="region of interest" description="Disordered" evidence="2">
    <location>
        <begin position="1"/>
        <end position="26"/>
    </location>
</feature>
<keyword evidence="3" id="KW-1185">Reference proteome</keyword>
<reference evidence="3" key="1">
    <citation type="journal article" date="2020" name="Nat. Ecol. Evol.">
        <title>Deeply conserved synteny resolves early events in vertebrate evolution.</title>
        <authorList>
            <person name="Simakov O."/>
            <person name="Marletaz F."/>
            <person name="Yue J.X."/>
            <person name="O'Connell B."/>
            <person name="Jenkins J."/>
            <person name="Brandt A."/>
            <person name="Calef R."/>
            <person name="Tung C.H."/>
            <person name="Huang T.K."/>
            <person name="Schmutz J."/>
            <person name="Satoh N."/>
            <person name="Yu J.K."/>
            <person name="Putnam N.H."/>
            <person name="Green R.E."/>
            <person name="Rokhsar D.S."/>
        </authorList>
    </citation>
    <scope>NUCLEOTIDE SEQUENCE [LARGE SCALE GENOMIC DNA]</scope>
    <source>
        <strain evidence="3">S238N-H82</strain>
    </source>
</reference>
<keyword evidence="1" id="KW-0175">Coiled coil</keyword>
<gene>
    <name evidence="4" type="primary">LOC118422405</name>
</gene>
<evidence type="ECO:0000256" key="1">
    <source>
        <dbReference type="SAM" id="Coils"/>
    </source>
</evidence>
<feature type="region of interest" description="Disordered" evidence="2">
    <location>
        <begin position="1742"/>
        <end position="1829"/>
    </location>
</feature>
<feature type="compositionally biased region" description="Polar residues" evidence="2">
    <location>
        <begin position="411"/>
        <end position="443"/>
    </location>
</feature>
<organism evidence="3 4">
    <name type="scientific">Branchiostoma floridae</name>
    <name type="common">Florida lancelet</name>
    <name type="synonym">Amphioxus</name>
    <dbReference type="NCBI Taxonomy" id="7739"/>
    <lineage>
        <taxon>Eukaryota</taxon>
        <taxon>Metazoa</taxon>
        <taxon>Chordata</taxon>
        <taxon>Cephalochordata</taxon>
        <taxon>Leptocardii</taxon>
        <taxon>Amphioxiformes</taxon>
        <taxon>Branchiostomatidae</taxon>
        <taxon>Branchiostoma</taxon>
    </lineage>
</organism>
<feature type="compositionally biased region" description="Low complexity" evidence="2">
    <location>
        <begin position="954"/>
        <end position="963"/>
    </location>
</feature>
<feature type="compositionally biased region" description="Basic residues" evidence="2">
    <location>
        <begin position="289"/>
        <end position="305"/>
    </location>
</feature>
<accession>A0A9J7N0Z1</accession>
<feature type="compositionally biased region" description="Polar residues" evidence="2">
    <location>
        <begin position="1650"/>
        <end position="1668"/>
    </location>
</feature>
<feature type="compositionally biased region" description="Basic and acidic residues" evidence="2">
    <location>
        <begin position="1037"/>
        <end position="1059"/>
    </location>
</feature>
<feature type="compositionally biased region" description="Low complexity" evidence="2">
    <location>
        <begin position="559"/>
        <end position="569"/>
    </location>
</feature>
<dbReference type="Pfam" id="PF15273">
    <property type="entry name" value="NHS"/>
    <property type="match status" value="2"/>
</dbReference>
<feature type="compositionally biased region" description="Basic and acidic residues" evidence="2">
    <location>
        <begin position="930"/>
        <end position="953"/>
    </location>
</feature>
<dbReference type="Gene3D" id="1.20.5.340">
    <property type="match status" value="1"/>
</dbReference>
<feature type="compositionally biased region" description="Low complexity" evidence="2">
    <location>
        <begin position="971"/>
        <end position="987"/>
    </location>
</feature>
<feature type="region of interest" description="Disordered" evidence="2">
    <location>
        <begin position="1564"/>
        <end position="1669"/>
    </location>
</feature>
<feature type="compositionally biased region" description="Basic and acidic residues" evidence="2">
    <location>
        <begin position="1780"/>
        <end position="1813"/>
    </location>
</feature>
<protein>
    <submittedName>
        <fullName evidence="4">LOW QUALITY PROTEIN: NHS-like protein 1</fullName>
    </submittedName>
</protein>
<feature type="region of interest" description="Disordered" evidence="2">
    <location>
        <begin position="276"/>
        <end position="453"/>
    </location>
</feature>
<feature type="region of interest" description="Disordered" evidence="2">
    <location>
        <begin position="1329"/>
        <end position="1473"/>
    </location>
</feature>
<feature type="compositionally biased region" description="Polar residues" evidence="2">
    <location>
        <begin position="646"/>
        <end position="669"/>
    </location>
</feature>
<dbReference type="GeneID" id="118422405"/>
<feature type="region of interest" description="Disordered" evidence="2">
    <location>
        <begin position="833"/>
        <end position="1137"/>
    </location>
</feature>
<feature type="region of interest" description="Disordered" evidence="2">
    <location>
        <begin position="646"/>
        <end position="680"/>
    </location>
</feature>
<feature type="compositionally biased region" description="Low complexity" evidence="2">
    <location>
        <begin position="1329"/>
        <end position="1338"/>
    </location>
</feature>
<feature type="compositionally biased region" description="Basic residues" evidence="2">
    <location>
        <begin position="364"/>
        <end position="375"/>
    </location>
</feature>
<feature type="compositionally biased region" description="Polar residues" evidence="2">
    <location>
        <begin position="1215"/>
        <end position="1233"/>
    </location>
</feature>
<dbReference type="OrthoDB" id="8965057at2759"/>
<feature type="compositionally biased region" description="Polar residues" evidence="2">
    <location>
        <begin position="322"/>
        <end position="349"/>
    </location>
</feature>
<feature type="compositionally biased region" description="Basic and acidic residues" evidence="2">
    <location>
        <begin position="352"/>
        <end position="363"/>
    </location>
</feature>
<feature type="region of interest" description="Disordered" evidence="2">
    <location>
        <begin position="156"/>
        <end position="256"/>
    </location>
</feature>
<feature type="compositionally biased region" description="Basic and acidic residues" evidence="2">
    <location>
        <begin position="1565"/>
        <end position="1574"/>
    </location>
</feature>
<reference evidence="4" key="2">
    <citation type="submission" date="2025-08" db="UniProtKB">
        <authorList>
            <consortium name="RefSeq"/>
        </authorList>
    </citation>
    <scope>IDENTIFICATION</scope>
    <source>
        <strain evidence="4">S238N-H82</strain>
        <tissue evidence="4">Testes</tissue>
    </source>
</reference>
<feature type="region of interest" description="Disordered" evidence="2">
    <location>
        <begin position="1179"/>
        <end position="1233"/>
    </location>
</feature>
<feature type="compositionally biased region" description="Low complexity" evidence="2">
    <location>
        <begin position="670"/>
        <end position="680"/>
    </location>
</feature>
<feature type="region of interest" description="Disordered" evidence="2">
    <location>
        <begin position="1841"/>
        <end position="1860"/>
    </location>
</feature>
<evidence type="ECO:0000313" key="4">
    <source>
        <dbReference type="RefSeq" id="XP_035685831.1"/>
    </source>
</evidence>
<feature type="compositionally biased region" description="Low complexity" evidence="2">
    <location>
        <begin position="884"/>
        <end position="905"/>
    </location>
</feature>
<dbReference type="PANTHER" id="PTHR23039">
    <property type="entry name" value="NANCE-HORAN SYNDROME PROTEIN"/>
    <property type="match status" value="1"/>
</dbReference>
<dbReference type="GO" id="GO:0030154">
    <property type="term" value="P:cell differentiation"/>
    <property type="evidence" value="ECO:0000318"/>
    <property type="project" value="GO_Central"/>
</dbReference>
<dbReference type="RefSeq" id="XP_035685831.1">
    <property type="nucleotide sequence ID" value="XM_035829938.1"/>
</dbReference>
<feature type="compositionally biased region" description="Low complexity" evidence="2">
    <location>
        <begin position="1454"/>
        <end position="1466"/>
    </location>
</feature>
<proteinExistence type="predicted"/>
<feature type="compositionally biased region" description="Acidic residues" evidence="2">
    <location>
        <begin position="179"/>
        <end position="197"/>
    </location>
</feature>
<feature type="compositionally biased region" description="Polar residues" evidence="2">
    <location>
        <begin position="1076"/>
        <end position="1092"/>
    </location>
</feature>
<evidence type="ECO:0000313" key="3">
    <source>
        <dbReference type="Proteomes" id="UP000001554"/>
    </source>
</evidence>
<feature type="region of interest" description="Disordered" evidence="2">
    <location>
        <begin position="547"/>
        <end position="575"/>
    </location>
</feature>
<dbReference type="PANTHER" id="PTHR23039:SF9">
    <property type="entry name" value="LOW QUALITY PROTEIN: NHS-LIKE PROTEIN 1"/>
    <property type="match status" value="1"/>
</dbReference>
<feature type="compositionally biased region" description="Polar residues" evidence="2">
    <location>
        <begin position="1814"/>
        <end position="1829"/>
    </location>
</feature>
<feature type="region of interest" description="Disordered" evidence="2">
    <location>
        <begin position="1520"/>
        <end position="1545"/>
    </location>
</feature>
<feature type="compositionally biased region" description="Basic and acidic residues" evidence="2">
    <location>
        <begin position="1527"/>
        <end position="1540"/>
    </location>
</feature>
<dbReference type="OMA" id="WAQEEWA"/>
<feature type="compositionally biased region" description="Low complexity" evidence="2">
    <location>
        <begin position="1109"/>
        <end position="1120"/>
    </location>
</feature>
<dbReference type="Proteomes" id="UP000001554">
    <property type="component" value="Chromosome 9"/>
</dbReference>
<name>A0A9J7N0Z1_BRAFL</name>
<sequence>MPFPKRSVKPEALGERPGTGPGAQVGPAAVWDDLDAVTNSMLAGTLRQLADLLKNATDIFDELDSELHGVACRSEKLLTRIENVEDKVKGLDARSVPIPLTTLDAVAKLHEHHHNDYVVQTELFQPPTRPECVKTIHENARKNLREVLRTCDKYRNDGRPSSRLYSTGPVFADLKPADNSDDWEEYKDSTDAGDESSMDSRASYIKQERKWQELQRVPTRPRPKSGEYRLNTLDIQTNQPNQPLPTPEEALRKSAVPSAVVPVDVSGSLFDRMSRYRRSLIHQTSPETRRRKKKRSSSERRRRRQTVTGVPENIKKELSLVRQKSQRSNRSMYLNDTISSMDETTTEIPSSPERRNRSLERDSHHRSRRRTRSNRSKTVAQIHLPPELLKVPQVDEMTQTDTGEGVPGGTKPSQRDIQTATENGESSAESTFASSPLSATQHPNGGIPPLTADNTVLRKSQPWVASSATRPRSLEIEPTELKQVEVSTNIPGVSSSQLSNAALTMSATTVSIHNKNTEQVYLSDSSTLTPSPIFGSPIAHAVVQMRNRKNEQAKEENRSSSGNWSGTSSARHSMTSDTILRAHTRSKCLLKSTTPHLSKIRSPTNPTYRTATLPVTLPCPLMTTTRPILCHPPCLVMRAGKTSYNTDTMSSQGTLRDFSDSTLKNQSGYSSSTTTRSVVTPSQELQADFTAMDSEAWLRAVTEDAKNRSLSQSSNDTAGFGWSWRDVDMSDRQSVNSSKDDSSVYSVDQDGYYTSFHLDSGLKTFESSQDSALQSSRVKRQLTYDGSGFTEGMYDEMMAGYTTSNRSSYHDGYNTLPNRASYFSTETVIHVPSESKSCTSTLDRKKKKPPPPPKRTVTLQRSLSFTPQSKSSPDLSGISKLDSGRGTPSRSRTSSQGSKGSGSSKGDLRGKPNRPPPPPPSIKAAVTEFWQKKKENEQINGDTHAESERRRSTCSESSGSAKSSEGKEEGAGSSSVVEKGGVKSSASEPKDIKSAIQSFWKKKRERNKTVGGRVSTNGEGFTFGKGDISKSPLVNGIKEETTTSRRESSGSVSAEERSFPRPFGTSDQKRHVNMYSLCQITPSQSEASSVNGEDSPVFMRSRSHTPLFGSMSGRSRASSRSEAEISEDDSTSMDRTTSFRTFSIDIGEGAQSVPPAQSYTTFASNVSDMRQSFTFHDFQAGNTEDQGPPVEPVAAKPSSEPSPPRPADLPVVTTHPKQQIAQNENKQSLPASQSIAGKTTVETKAQSKAHVHVTVDNTPHATVHNGTVLTVPYPSSKHYATVPTPPAPVVPQSKPAAPQSMVMETDLDAVPFPPKVTRIVSSPVVTVPPQTITSTTVPDLRRPPPVPTKPPAAAIPSSGLSNVAERPARPRSFPETAVNSLLSIDTKQGTTTKKPPPPVSPKPKGPMFQRQKGPPPTAPKPSPKRDVRPKSLMIDTRPKPQTIATPSADVRPKTPTSATFRTPTTPLENKSPTAKVLLDSNPPRSPNTLVENRSPTTKAYVDLTFMETPVVNGEHPAVVRNGGASHRTAEVGDRGPDEVTAKSPTMKTTDDLFAVIHQAKKRLTIHVDPEDGGRRARSASPAPRAVNRTDTRKPSAPQASEPTPRPKSRLGPKNSTSREDFKALLLKNGMRLDPSSRMSAAEKLRKNPMLTRQRSPNDDASSTCSSVDDLTDDYEMERGGMATMKDLKSVMSNTRSHSRTSDLGLFSNADLLSPTGTVKRNPKACSTPKSPSYAMVTRYTVGRSRTPSEPMHAISEAPDEAGSPEYKTRSKSFSGLIDSESPRGRLMESIRSVGDIDKDRDRTEAISTLERKGSTSGSSLDESPNSSMHTALLEHVRNSMRVFPDGNSQEDVASNAGDWD</sequence>
<evidence type="ECO:0000256" key="2">
    <source>
        <dbReference type="SAM" id="MobiDB-lite"/>
    </source>
</evidence>
<feature type="compositionally biased region" description="Polar residues" evidence="2">
    <location>
        <begin position="857"/>
        <end position="874"/>
    </location>
</feature>
<feature type="coiled-coil region" evidence="1">
    <location>
        <begin position="46"/>
        <end position="94"/>
    </location>
</feature>